<dbReference type="AlphaFoldDB" id="A0A1E5L3N6"/>
<comment type="caution">
    <text evidence="3">The sequence shown here is derived from an EMBL/GenBank/DDBJ whole genome shotgun (WGS) entry which is preliminary data.</text>
</comment>
<dbReference type="RefSeq" id="WP_069702859.1">
    <property type="nucleotide sequence ID" value="NZ_MJAT01000036.1"/>
</dbReference>
<organism evidence="3 4">
    <name type="scientific">Desulfuribacillus stibiiarsenatis</name>
    <dbReference type="NCBI Taxonomy" id="1390249"/>
    <lineage>
        <taxon>Bacteria</taxon>
        <taxon>Bacillati</taxon>
        <taxon>Bacillota</taxon>
        <taxon>Desulfuribacillia</taxon>
        <taxon>Desulfuribacillales</taxon>
        <taxon>Desulfuribacillaceae</taxon>
        <taxon>Desulfuribacillus</taxon>
    </lineage>
</organism>
<evidence type="ECO:0000313" key="4">
    <source>
        <dbReference type="Proteomes" id="UP000095255"/>
    </source>
</evidence>
<dbReference type="SUPFAM" id="SSF53800">
    <property type="entry name" value="Chelatase"/>
    <property type="match status" value="1"/>
</dbReference>
<dbReference type="Gene3D" id="3.40.50.1400">
    <property type="match status" value="1"/>
</dbReference>
<protein>
    <recommendedName>
        <fullName evidence="5">Cobalamin biosynthesis protein CbiX</fullName>
    </recommendedName>
</protein>
<dbReference type="InterPro" id="IPR002762">
    <property type="entry name" value="CbiX-like"/>
</dbReference>
<keyword evidence="2" id="KW-0456">Lyase</keyword>
<dbReference type="PANTHER" id="PTHR33542:SF3">
    <property type="entry name" value="SIROHYDROCHLORIN FERROCHELATASE, CHLOROPLASTIC"/>
    <property type="match status" value="1"/>
</dbReference>
<accession>A0A1E5L3N6</accession>
<dbReference type="STRING" id="1390249.BHU72_07965"/>
<dbReference type="PANTHER" id="PTHR33542">
    <property type="entry name" value="SIROHYDROCHLORIN FERROCHELATASE, CHLOROPLASTIC"/>
    <property type="match status" value="1"/>
</dbReference>
<gene>
    <name evidence="3" type="ORF">BHU72_07965</name>
</gene>
<sequence>MKGIIILGHGSRNKDSIAEQNQVIPMIQEMLPDYTVRNAFFQLCEPKFEDILNEMIQDGFQDITVMPLLLFAGVHVQTDIPELIQEYRSQYPDISFALTKHIGAHKKIAEIAVERIVDGDIDA</sequence>
<dbReference type="Pfam" id="PF01903">
    <property type="entry name" value="CbiX"/>
    <property type="match status" value="1"/>
</dbReference>
<proteinExistence type="predicted"/>
<dbReference type="GO" id="GO:0046872">
    <property type="term" value="F:metal ion binding"/>
    <property type="evidence" value="ECO:0007669"/>
    <property type="project" value="UniProtKB-KW"/>
</dbReference>
<dbReference type="Proteomes" id="UP000095255">
    <property type="component" value="Unassembled WGS sequence"/>
</dbReference>
<name>A0A1E5L3N6_9FIRM</name>
<dbReference type="InterPro" id="IPR050963">
    <property type="entry name" value="Sirohydro_Cobaltochel/CbiX"/>
</dbReference>
<keyword evidence="1" id="KW-0479">Metal-binding</keyword>
<dbReference type="CDD" id="cd03416">
    <property type="entry name" value="CbiX_SirB_N"/>
    <property type="match status" value="1"/>
</dbReference>
<dbReference type="GO" id="GO:0016829">
    <property type="term" value="F:lyase activity"/>
    <property type="evidence" value="ECO:0007669"/>
    <property type="project" value="UniProtKB-KW"/>
</dbReference>
<evidence type="ECO:0008006" key="5">
    <source>
        <dbReference type="Google" id="ProtNLM"/>
    </source>
</evidence>
<reference evidence="3 4" key="1">
    <citation type="submission" date="2016-09" db="EMBL/GenBank/DDBJ databases">
        <title>Desulfuribacillus arsenicus sp. nov., an obligately anaerobic, dissimilatory arsenic- and antimonate-reducing bacterium isolated from anoxic sediments.</title>
        <authorList>
            <person name="Abin C.A."/>
            <person name="Hollibaugh J.T."/>
        </authorList>
    </citation>
    <scope>NUCLEOTIDE SEQUENCE [LARGE SCALE GENOMIC DNA]</scope>
    <source>
        <strain evidence="3 4">MLFW-2</strain>
    </source>
</reference>
<dbReference type="OrthoDB" id="9797895at2"/>
<evidence type="ECO:0000256" key="2">
    <source>
        <dbReference type="ARBA" id="ARBA00023239"/>
    </source>
</evidence>
<evidence type="ECO:0000313" key="3">
    <source>
        <dbReference type="EMBL" id="OEH84760.1"/>
    </source>
</evidence>
<evidence type="ECO:0000256" key="1">
    <source>
        <dbReference type="ARBA" id="ARBA00022723"/>
    </source>
</evidence>
<keyword evidence="4" id="KW-1185">Reference proteome</keyword>
<dbReference type="EMBL" id="MJAT01000036">
    <property type="protein sequence ID" value="OEH84760.1"/>
    <property type="molecule type" value="Genomic_DNA"/>
</dbReference>